<keyword evidence="4" id="KW-0677">Repeat</keyword>
<evidence type="ECO:0000256" key="4">
    <source>
        <dbReference type="ARBA" id="ARBA00022737"/>
    </source>
</evidence>
<dbReference type="PANTHER" id="PTHR43394">
    <property type="entry name" value="ATP-DEPENDENT PERMEASE MDL1, MITOCHONDRIAL"/>
    <property type="match status" value="1"/>
</dbReference>
<keyword evidence="10" id="KW-1185">Reference proteome</keyword>
<evidence type="ECO:0000313" key="11">
    <source>
        <dbReference type="Proteomes" id="UP000574390"/>
    </source>
</evidence>
<sequence length="105" mass="11558">MVSYFDLYRYATRQELLAIGLATLCALAHGTALPLFAFVFGDSINDLAQPGGDIVQAVSRQCLYMVYIGIAAWVLSCAWHSIFTATSSLQATRLKIRYFEAGNDN</sequence>
<dbReference type="Gene3D" id="1.20.1560.10">
    <property type="entry name" value="ABC transporter type 1, transmembrane domain"/>
    <property type="match status" value="1"/>
</dbReference>
<dbReference type="AlphaFoldDB" id="A0A7J6RAS4"/>
<dbReference type="EMBL" id="JABANM010024125">
    <property type="protein sequence ID" value="KAF4716730.1"/>
    <property type="molecule type" value="Genomic_DNA"/>
</dbReference>
<dbReference type="Proteomes" id="UP000553632">
    <property type="component" value="Unassembled WGS sequence"/>
</dbReference>
<evidence type="ECO:0000256" key="2">
    <source>
        <dbReference type="ARBA" id="ARBA00022448"/>
    </source>
</evidence>
<evidence type="ECO:0000256" key="3">
    <source>
        <dbReference type="ARBA" id="ARBA00022692"/>
    </source>
</evidence>
<dbReference type="GO" id="GO:0005524">
    <property type="term" value="F:ATP binding"/>
    <property type="evidence" value="ECO:0007669"/>
    <property type="project" value="InterPro"/>
</dbReference>
<dbReference type="OMA" id="CAWHSIF"/>
<gene>
    <name evidence="8" type="primary">ABCB2_23</name>
    <name evidence="9" type="synonym">ABCB2_22</name>
    <name evidence="8" type="ORF">FOZ62_012386</name>
    <name evidence="9" type="ORF">FOZ63_013923</name>
</gene>
<dbReference type="GO" id="GO:0090374">
    <property type="term" value="P:oligopeptide export from mitochondrion"/>
    <property type="evidence" value="ECO:0007669"/>
    <property type="project" value="TreeGrafter"/>
</dbReference>
<dbReference type="PANTHER" id="PTHR43394:SF11">
    <property type="entry name" value="ATP-BINDING CASSETTE TRANSPORTER"/>
    <property type="match status" value="1"/>
</dbReference>
<keyword evidence="2" id="KW-0813">Transport</keyword>
<dbReference type="SUPFAM" id="SSF90123">
    <property type="entry name" value="ABC transporter transmembrane region"/>
    <property type="match status" value="1"/>
</dbReference>
<protein>
    <submittedName>
        <fullName evidence="8">(ABC) transporter</fullName>
    </submittedName>
</protein>
<evidence type="ECO:0000313" key="9">
    <source>
        <dbReference type="EMBL" id="KAF4728621.1"/>
    </source>
</evidence>
<dbReference type="InterPro" id="IPR036640">
    <property type="entry name" value="ABC1_TM_sf"/>
</dbReference>
<feature type="transmembrane region" description="Helical" evidence="7">
    <location>
        <begin position="16"/>
        <end position="41"/>
    </location>
</feature>
<evidence type="ECO:0000256" key="1">
    <source>
        <dbReference type="ARBA" id="ARBA00004141"/>
    </source>
</evidence>
<reference evidence="10 11" key="1">
    <citation type="submission" date="2020-04" db="EMBL/GenBank/DDBJ databases">
        <title>Perkinsus olseni comparative genomics.</title>
        <authorList>
            <person name="Bogema D.R."/>
        </authorList>
    </citation>
    <scope>NUCLEOTIDE SEQUENCE [LARGE SCALE GENOMIC DNA]</scope>
    <source>
        <strain evidence="8">ATCC PRA-205</strain>
        <strain evidence="9 10">ATCC PRA-207</strain>
    </source>
</reference>
<accession>A0A7J6RAS4</accession>
<dbReference type="Proteomes" id="UP000574390">
    <property type="component" value="Unassembled WGS sequence"/>
</dbReference>
<organism evidence="8 11">
    <name type="scientific">Perkinsus olseni</name>
    <name type="common">Perkinsus atlanticus</name>
    <dbReference type="NCBI Taxonomy" id="32597"/>
    <lineage>
        <taxon>Eukaryota</taxon>
        <taxon>Sar</taxon>
        <taxon>Alveolata</taxon>
        <taxon>Perkinsozoa</taxon>
        <taxon>Perkinsea</taxon>
        <taxon>Perkinsida</taxon>
        <taxon>Perkinsidae</taxon>
        <taxon>Perkinsus</taxon>
    </lineage>
</organism>
<evidence type="ECO:0000256" key="6">
    <source>
        <dbReference type="ARBA" id="ARBA00023136"/>
    </source>
</evidence>
<keyword evidence="6 7" id="KW-0472">Membrane</keyword>
<comment type="subcellular location">
    <subcellularLocation>
        <location evidence="1">Membrane</location>
        <topology evidence="1">Multi-pass membrane protein</topology>
    </subcellularLocation>
</comment>
<dbReference type="InterPro" id="IPR039421">
    <property type="entry name" value="Type_1_exporter"/>
</dbReference>
<dbReference type="GO" id="GO:0005743">
    <property type="term" value="C:mitochondrial inner membrane"/>
    <property type="evidence" value="ECO:0007669"/>
    <property type="project" value="TreeGrafter"/>
</dbReference>
<proteinExistence type="predicted"/>
<evidence type="ECO:0000313" key="10">
    <source>
        <dbReference type="Proteomes" id="UP000553632"/>
    </source>
</evidence>
<evidence type="ECO:0000256" key="7">
    <source>
        <dbReference type="SAM" id="Phobius"/>
    </source>
</evidence>
<comment type="caution">
    <text evidence="8">The sequence shown here is derived from an EMBL/GenBank/DDBJ whole genome shotgun (WGS) entry which is preliminary data.</text>
</comment>
<keyword evidence="5 7" id="KW-1133">Transmembrane helix</keyword>
<feature type="transmembrane region" description="Helical" evidence="7">
    <location>
        <begin position="62"/>
        <end position="82"/>
    </location>
</feature>
<name>A0A7J6RAS4_PEROL</name>
<dbReference type="GO" id="GO:0015421">
    <property type="term" value="F:ABC-type oligopeptide transporter activity"/>
    <property type="evidence" value="ECO:0007669"/>
    <property type="project" value="TreeGrafter"/>
</dbReference>
<evidence type="ECO:0000313" key="8">
    <source>
        <dbReference type="EMBL" id="KAF4716730.1"/>
    </source>
</evidence>
<evidence type="ECO:0000256" key="5">
    <source>
        <dbReference type="ARBA" id="ARBA00022989"/>
    </source>
</evidence>
<dbReference type="EMBL" id="JABANO010020375">
    <property type="protein sequence ID" value="KAF4728621.1"/>
    <property type="molecule type" value="Genomic_DNA"/>
</dbReference>
<keyword evidence="3 7" id="KW-0812">Transmembrane</keyword>